<organism evidence="1 2">
    <name type="scientific">Pedobacter metabolipauper</name>
    <dbReference type="NCBI Taxonomy" id="425513"/>
    <lineage>
        <taxon>Bacteria</taxon>
        <taxon>Pseudomonadati</taxon>
        <taxon>Bacteroidota</taxon>
        <taxon>Sphingobacteriia</taxon>
        <taxon>Sphingobacteriales</taxon>
        <taxon>Sphingobacteriaceae</taxon>
        <taxon>Pedobacter</taxon>
    </lineage>
</organism>
<reference evidence="1 2" key="1">
    <citation type="submission" date="2019-03" db="EMBL/GenBank/DDBJ databases">
        <title>Genomic Encyclopedia of Archaeal and Bacterial Type Strains, Phase II (KMG-II): from individual species to whole genera.</title>
        <authorList>
            <person name="Goeker M."/>
        </authorList>
    </citation>
    <scope>NUCLEOTIDE SEQUENCE [LARGE SCALE GENOMIC DNA]</scope>
    <source>
        <strain evidence="1 2">DSM 19035</strain>
    </source>
</reference>
<dbReference type="Proteomes" id="UP000295620">
    <property type="component" value="Unassembled WGS sequence"/>
</dbReference>
<name>A0A4R6T454_9SPHI</name>
<keyword evidence="2" id="KW-1185">Reference proteome</keyword>
<evidence type="ECO:0000313" key="1">
    <source>
        <dbReference type="EMBL" id="TDQ12161.1"/>
    </source>
</evidence>
<gene>
    <name evidence="1" type="ORF">ATK78_1293</name>
</gene>
<protein>
    <submittedName>
        <fullName evidence="1">Uncharacterized protein</fullName>
    </submittedName>
</protein>
<proteinExistence type="predicted"/>
<accession>A0A4R6T454</accession>
<sequence length="179" mass="20628">MYQVPLYYFIMNIQDTLSLAADTLTEKTKQVEITIRPKNWLHKYLIKKGFMKSTKIFEITPILVGNRKRVSSIAVRLPKDSWDNGILNTMKAWKAVDDHTDHFIYVVAVCIENRKAEPSKALIEELRWMPDPEFMKLMDASLTMAGLPNFMKSIVWISGQSVLNVPEPENTVKPAKEQD</sequence>
<evidence type="ECO:0000313" key="2">
    <source>
        <dbReference type="Proteomes" id="UP000295620"/>
    </source>
</evidence>
<comment type="caution">
    <text evidence="1">The sequence shown here is derived from an EMBL/GenBank/DDBJ whole genome shotgun (WGS) entry which is preliminary data.</text>
</comment>
<dbReference type="EMBL" id="SNYC01000003">
    <property type="protein sequence ID" value="TDQ12161.1"/>
    <property type="molecule type" value="Genomic_DNA"/>
</dbReference>
<dbReference type="AlphaFoldDB" id="A0A4R6T454"/>